<dbReference type="PANTHER" id="PTHR31793:SF27">
    <property type="entry name" value="NOVEL THIOESTERASE SUPERFAMILY DOMAIN AND SAPOSIN A-TYPE DOMAIN CONTAINING PROTEIN (0610012H03RIK)"/>
    <property type="match status" value="1"/>
</dbReference>
<keyword evidence="2" id="KW-0378">Hydrolase</keyword>
<evidence type="ECO:0000313" key="4">
    <source>
        <dbReference type="Proteomes" id="UP000613030"/>
    </source>
</evidence>
<dbReference type="PANTHER" id="PTHR31793">
    <property type="entry name" value="4-HYDROXYBENZOYL-COA THIOESTERASE FAMILY MEMBER"/>
    <property type="match status" value="1"/>
</dbReference>
<proteinExistence type="inferred from homology"/>
<dbReference type="Pfam" id="PF13279">
    <property type="entry name" value="4HBT_2"/>
    <property type="match status" value="1"/>
</dbReference>
<protein>
    <submittedName>
        <fullName evidence="3">Thioesterase family protein</fullName>
    </submittedName>
</protein>
<dbReference type="InterPro" id="IPR050563">
    <property type="entry name" value="4-hydroxybenzoyl-CoA_TE"/>
</dbReference>
<accession>A0ABS1KT23</accession>
<evidence type="ECO:0000313" key="3">
    <source>
        <dbReference type="EMBL" id="MBL0742504.1"/>
    </source>
</evidence>
<dbReference type="EMBL" id="JAERRB010000004">
    <property type="protein sequence ID" value="MBL0742504.1"/>
    <property type="molecule type" value="Genomic_DNA"/>
</dbReference>
<gene>
    <name evidence="3" type="ORF">JI741_14850</name>
</gene>
<evidence type="ECO:0000256" key="2">
    <source>
        <dbReference type="ARBA" id="ARBA00022801"/>
    </source>
</evidence>
<dbReference type="InterPro" id="IPR029069">
    <property type="entry name" value="HotDog_dom_sf"/>
</dbReference>
<organism evidence="3 4">
    <name type="scientific">Chryseolinea lacunae</name>
    <dbReference type="NCBI Taxonomy" id="2801331"/>
    <lineage>
        <taxon>Bacteria</taxon>
        <taxon>Pseudomonadati</taxon>
        <taxon>Bacteroidota</taxon>
        <taxon>Cytophagia</taxon>
        <taxon>Cytophagales</taxon>
        <taxon>Fulvivirgaceae</taxon>
        <taxon>Chryseolinea</taxon>
    </lineage>
</organism>
<dbReference type="SUPFAM" id="SSF54637">
    <property type="entry name" value="Thioesterase/thiol ester dehydrase-isomerase"/>
    <property type="match status" value="1"/>
</dbReference>
<dbReference type="RefSeq" id="WP_202010807.1">
    <property type="nucleotide sequence ID" value="NZ_JAERRB010000004.1"/>
</dbReference>
<keyword evidence="4" id="KW-1185">Reference proteome</keyword>
<dbReference type="Proteomes" id="UP000613030">
    <property type="component" value="Unassembled WGS sequence"/>
</dbReference>
<comment type="similarity">
    <text evidence="1">Belongs to the 4-hydroxybenzoyl-CoA thioesterase family.</text>
</comment>
<sequence length="143" mass="15916">MARIQLQLPDKFLYETEIAIRISDLNYGGHLGHDTLLTLLQETRVNFYRTLGIKDELSLEGTVGQVIADVGVQYKSEVFFGDTLMVQLGVADIHKFGFDMVYRVTQKTSGKDVAIAKTGIVCFDYATRKIAPVPASLFSKINP</sequence>
<reference evidence="3 4" key="1">
    <citation type="submission" date="2021-01" db="EMBL/GenBank/DDBJ databases">
        <title>Chryseolinea sp. Jin1 Genome sequencing and assembly.</title>
        <authorList>
            <person name="Kim I."/>
        </authorList>
    </citation>
    <scope>NUCLEOTIDE SEQUENCE [LARGE SCALE GENOMIC DNA]</scope>
    <source>
        <strain evidence="3 4">Jin1</strain>
    </source>
</reference>
<comment type="caution">
    <text evidence="3">The sequence shown here is derived from an EMBL/GenBank/DDBJ whole genome shotgun (WGS) entry which is preliminary data.</text>
</comment>
<dbReference type="CDD" id="cd00586">
    <property type="entry name" value="4HBT"/>
    <property type="match status" value="1"/>
</dbReference>
<name>A0ABS1KT23_9BACT</name>
<evidence type="ECO:0000256" key="1">
    <source>
        <dbReference type="ARBA" id="ARBA00005953"/>
    </source>
</evidence>
<dbReference type="Gene3D" id="3.10.129.10">
    <property type="entry name" value="Hotdog Thioesterase"/>
    <property type="match status" value="1"/>
</dbReference>